<dbReference type="InterPro" id="IPR043605">
    <property type="entry name" value="DUF883_C"/>
</dbReference>
<name>A0A7G5EHC5_9BURK</name>
<dbReference type="Proteomes" id="UP000515240">
    <property type="component" value="Chromosome"/>
</dbReference>
<evidence type="ECO:0000313" key="2">
    <source>
        <dbReference type="EMBL" id="QMV73400.1"/>
    </source>
</evidence>
<proteinExistence type="predicted"/>
<dbReference type="KEGG" id="cpis:HS961_11465"/>
<gene>
    <name evidence="2" type="ORF">HS961_11465</name>
</gene>
<evidence type="ECO:0000259" key="1">
    <source>
        <dbReference type="Pfam" id="PF19029"/>
    </source>
</evidence>
<protein>
    <submittedName>
        <fullName evidence="2">DUF883 domain-containing protein</fullName>
    </submittedName>
</protein>
<accession>A0A7G5EHC5</accession>
<dbReference type="EMBL" id="CP058554">
    <property type="protein sequence ID" value="QMV73400.1"/>
    <property type="molecule type" value="Genomic_DNA"/>
</dbReference>
<reference evidence="2 3" key="1">
    <citation type="journal article" date="2020" name="G3 (Bethesda)">
        <title>CeMbio - The Caenorhabditis elegans Microbiome Resource.</title>
        <authorList>
            <person name="Dirksen P."/>
            <person name="Assie A."/>
            <person name="Zimmermann J."/>
            <person name="Zhang F."/>
            <person name="Tietje A.M."/>
            <person name="Marsh S.A."/>
            <person name="Felix M.A."/>
            <person name="Shapira M."/>
            <person name="Kaleta C."/>
            <person name="Schulenburg H."/>
            <person name="Samuel B."/>
        </authorList>
    </citation>
    <scope>NUCLEOTIDE SEQUENCE [LARGE SCALE GENOMIC DNA]</scope>
    <source>
        <strain evidence="2 3">BIGb0172</strain>
    </source>
</reference>
<sequence length="100" mass="11013">MFFKKRQVSLADVKGDVDQLVGDVRALLSVKELDAIPEIKRIRERMDEGMGMARDSASRAIAQTKHTAACTDKYAHDEPWHIAGAALAIGVVLGYTACRR</sequence>
<dbReference type="AlphaFoldDB" id="A0A7G5EHC5"/>
<keyword evidence="3" id="KW-1185">Reference proteome</keyword>
<dbReference type="Pfam" id="PF19029">
    <property type="entry name" value="DUF883_C"/>
    <property type="match status" value="1"/>
</dbReference>
<feature type="domain" description="DUF883" evidence="1">
    <location>
        <begin position="71"/>
        <end position="100"/>
    </location>
</feature>
<evidence type="ECO:0000313" key="3">
    <source>
        <dbReference type="Proteomes" id="UP000515240"/>
    </source>
</evidence>
<organism evidence="2 3">
    <name type="scientific">Comamonas piscis</name>
    <dbReference type="NCBI Taxonomy" id="1562974"/>
    <lineage>
        <taxon>Bacteria</taxon>
        <taxon>Pseudomonadati</taxon>
        <taxon>Pseudomonadota</taxon>
        <taxon>Betaproteobacteria</taxon>
        <taxon>Burkholderiales</taxon>
        <taxon>Comamonadaceae</taxon>
        <taxon>Comamonas</taxon>
    </lineage>
</organism>
<dbReference type="RefSeq" id="WP_182328008.1">
    <property type="nucleotide sequence ID" value="NZ_CP058554.1"/>
</dbReference>